<dbReference type="Gene3D" id="1.20.1260.10">
    <property type="match status" value="1"/>
</dbReference>
<proteinExistence type="predicted"/>
<dbReference type="Proteomes" id="UP000438991">
    <property type="component" value="Unassembled WGS sequence"/>
</dbReference>
<name>A0A9X4XNI8_9BRAD</name>
<evidence type="ECO:0000259" key="2">
    <source>
        <dbReference type="Pfam" id="PF13628"/>
    </source>
</evidence>
<dbReference type="EMBL" id="WNKV01000016">
    <property type="protein sequence ID" value="MTW18405.1"/>
    <property type="molecule type" value="Genomic_DNA"/>
</dbReference>
<dbReference type="Pfam" id="PF13628">
    <property type="entry name" value="DUF4142"/>
    <property type="match status" value="1"/>
</dbReference>
<evidence type="ECO:0000313" key="4">
    <source>
        <dbReference type="Proteomes" id="UP000438991"/>
    </source>
</evidence>
<dbReference type="InterPro" id="IPR025419">
    <property type="entry name" value="DUF4142"/>
</dbReference>
<feature type="compositionally biased region" description="Basic and acidic residues" evidence="1">
    <location>
        <begin position="8"/>
        <end position="22"/>
    </location>
</feature>
<organism evidence="3 4">
    <name type="scientific">Rhodoplanes serenus</name>
    <dbReference type="NCBI Taxonomy" id="200615"/>
    <lineage>
        <taxon>Bacteria</taxon>
        <taxon>Pseudomonadati</taxon>
        <taxon>Pseudomonadota</taxon>
        <taxon>Alphaproteobacteria</taxon>
        <taxon>Hyphomicrobiales</taxon>
        <taxon>Nitrobacteraceae</taxon>
        <taxon>Rhodoplanes</taxon>
    </lineage>
</organism>
<accession>A0A9X4XNI8</accession>
<reference evidence="3 4" key="1">
    <citation type="submission" date="2019-11" db="EMBL/GenBank/DDBJ databases">
        <title>Whole-genome sequence of Rhodoplanes serenus DSM 18633, type strain.</title>
        <authorList>
            <person name="Kyndt J.A."/>
            <person name="Meyer T.E."/>
        </authorList>
    </citation>
    <scope>NUCLEOTIDE SEQUENCE [LARGE SCALE GENOMIC DNA]</scope>
    <source>
        <strain evidence="3 4">DSM 18633</strain>
    </source>
</reference>
<feature type="region of interest" description="Disordered" evidence="1">
    <location>
        <begin position="1"/>
        <end position="22"/>
    </location>
</feature>
<dbReference type="AlphaFoldDB" id="A0A9X4XNI8"/>
<dbReference type="PANTHER" id="PTHR38593">
    <property type="entry name" value="BLR2558 PROTEIN"/>
    <property type="match status" value="1"/>
</dbReference>
<dbReference type="PANTHER" id="PTHR38593:SF1">
    <property type="entry name" value="BLR2558 PROTEIN"/>
    <property type="match status" value="1"/>
</dbReference>
<protein>
    <submittedName>
        <fullName evidence="3">DUF4142 domain-containing protein</fullName>
    </submittedName>
</protein>
<sequence length="101" mass="11095">MILAHQKSSADLKGHIEGGKVHGEMPQALDDAQKQKLAPLASLDGQAFRDAYITMQREAHQEAIALFSAYARNGDDADLKNWATSTLGELNHHLEMARSLK</sequence>
<evidence type="ECO:0000256" key="1">
    <source>
        <dbReference type="SAM" id="MobiDB-lite"/>
    </source>
</evidence>
<feature type="domain" description="DUF4142" evidence="2">
    <location>
        <begin position="1"/>
        <end position="100"/>
    </location>
</feature>
<gene>
    <name evidence="3" type="ORF">GJ689_19570</name>
</gene>
<evidence type="ECO:0000313" key="3">
    <source>
        <dbReference type="EMBL" id="MTW18405.1"/>
    </source>
</evidence>
<dbReference type="InterPro" id="IPR012347">
    <property type="entry name" value="Ferritin-like"/>
</dbReference>
<comment type="caution">
    <text evidence="3">The sequence shown here is derived from an EMBL/GenBank/DDBJ whole genome shotgun (WGS) entry which is preliminary data.</text>
</comment>